<feature type="binding site" evidence="3">
    <location>
        <begin position="106"/>
        <end position="107"/>
    </location>
    <ligand>
        <name>substrate</name>
    </ligand>
</feature>
<comment type="caution">
    <text evidence="4">The sequence shown here is derived from an EMBL/GenBank/DDBJ whole genome shotgun (WGS) entry which is preliminary data.</text>
</comment>
<comment type="catalytic activity">
    <reaction evidence="3">
        <text>cyclic dehypoxanthinylfutalosinate = 1,4-dihydroxy-6-naphthoate + dihydroxyacetone</text>
        <dbReference type="Rhea" id="RHEA:33087"/>
        <dbReference type="ChEBI" id="CHEBI:16016"/>
        <dbReference type="ChEBI" id="CHEBI:64254"/>
        <dbReference type="ChEBI" id="CHEBI:64270"/>
        <dbReference type="EC" id="4.1.99.29"/>
    </reaction>
</comment>
<dbReference type="EC" id="4.1.99.29" evidence="3"/>
<dbReference type="Pfam" id="PF02621">
    <property type="entry name" value="VitK2_biosynth"/>
    <property type="match status" value="1"/>
</dbReference>
<evidence type="ECO:0000256" key="2">
    <source>
        <dbReference type="ARBA" id="ARBA00023239"/>
    </source>
</evidence>
<reference evidence="4" key="1">
    <citation type="submission" date="2022-09" db="EMBL/GenBank/DDBJ databases">
        <title>Haloadaptaus new haloarchaeum isolated from saline soil.</title>
        <authorList>
            <person name="Duran-Viseras A."/>
            <person name="Sanchez-Porro C."/>
            <person name="Ventosa A."/>
        </authorList>
    </citation>
    <scope>NUCLEOTIDE SEQUENCE</scope>
    <source>
        <strain evidence="4">F3-133</strain>
    </source>
</reference>
<dbReference type="GO" id="GO:0009234">
    <property type="term" value="P:menaquinone biosynthetic process"/>
    <property type="evidence" value="ECO:0007669"/>
    <property type="project" value="UniProtKB-UniRule"/>
</dbReference>
<protein>
    <recommendedName>
        <fullName evidence="3">1,4-dihydroxy-6-naphtoate synthase</fullName>
        <ecNumber evidence="3">4.1.99.29</ecNumber>
    </recommendedName>
    <alternativeName>
        <fullName evidence="3">Menaquinone biosynthetic enzyme MqnD</fullName>
    </alternativeName>
</protein>
<evidence type="ECO:0000256" key="1">
    <source>
        <dbReference type="ARBA" id="ARBA00022428"/>
    </source>
</evidence>
<dbReference type="InterPro" id="IPR003773">
    <property type="entry name" value="Menaquinone_biosynth"/>
</dbReference>
<dbReference type="SUPFAM" id="SSF53850">
    <property type="entry name" value="Periplasmic binding protein-like II"/>
    <property type="match status" value="1"/>
</dbReference>
<dbReference type="InterPro" id="IPR030869">
    <property type="entry name" value="MqnD"/>
</dbReference>
<feature type="active site" description="Proton acceptor" evidence="3">
    <location>
        <position position="145"/>
    </location>
</feature>
<comment type="function">
    <text evidence="3">Catalyzes the conversion of cyclic dehypoxanthine futalosine (cyclic DHFL) into 1,4-dihydroxy-6-naphthoate, a step in the biosynthesis of menaquinone (MK, vitamin K2).</text>
</comment>
<comment type="similarity">
    <text evidence="3">Belongs to the MqnA/MqnD family. MqnD subfamily.</text>
</comment>
<evidence type="ECO:0000313" key="5">
    <source>
        <dbReference type="Proteomes" id="UP001149411"/>
    </source>
</evidence>
<sequence length="284" mass="31334">MRFGYSPCPNDTFAFYAAKEGKVGEPFEVEHHDVETLNRRAFEGRYEVTKLSFGALGRLLDDYALLRSGGALGRGVGPIVVAREGIEPAELASDDTDVVIPGELTTAHLLLQLHSRSFEAADERIFDEIMPAVADGGYDAGLVIHEGRFTYQDHGLTQVLDLGEWWEKETGAPVPLGCIAVRRDVEDPGRIEEALSASVGYARDRRGDKGLPDDDDLRGYVREHADEIDDDVLRRHIDLYVNGYTVDMGDEGVRAVETLFTRAREAGILPDTDADDLLAVRSRS</sequence>
<proteinExistence type="inferred from homology"/>
<name>A0A9Q4C6N3_9EURY</name>
<dbReference type="PANTHER" id="PTHR37167">
    <property type="entry name" value="1,4-DIHYDROXY-6-NAPHTOATE SYNTHASE"/>
    <property type="match status" value="1"/>
</dbReference>
<keyword evidence="2 3" id="KW-0456">Lyase</keyword>
<dbReference type="CDD" id="cd13635">
    <property type="entry name" value="PBP2_Ttha1568_Mqnd"/>
    <property type="match status" value="1"/>
</dbReference>
<dbReference type="AlphaFoldDB" id="A0A9Q4C6N3"/>
<dbReference type="GO" id="GO:0016830">
    <property type="term" value="F:carbon-carbon lyase activity"/>
    <property type="evidence" value="ECO:0007669"/>
    <property type="project" value="UniProtKB-UniRule"/>
</dbReference>
<feature type="binding site" evidence="3">
    <location>
        <begin position="50"/>
        <end position="52"/>
    </location>
    <ligand>
        <name>substrate</name>
    </ligand>
</feature>
<keyword evidence="5" id="KW-1185">Reference proteome</keyword>
<dbReference type="Proteomes" id="UP001149411">
    <property type="component" value="Unassembled WGS sequence"/>
</dbReference>
<keyword evidence="1 3" id="KW-0474">Menaquinone biosynthesis</keyword>
<gene>
    <name evidence="3" type="primary">mqnD</name>
    <name evidence="4" type="ORF">EGH25_07805</name>
</gene>
<evidence type="ECO:0000256" key="3">
    <source>
        <dbReference type="HAMAP-Rule" id="MF_00996"/>
    </source>
</evidence>
<dbReference type="Gene3D" id="3.40.190.10">
    <property type="entry name" value="Periplasmic binding protein-like II"/>
    <property type="match status" value="2"/>
</dbReference>
<evidence type="ECO:0000313" key="4">
    <source>
        <dbReference type="EMBL" id="MCX2819256.1"/>
    </source>
</evidence>
<organism evidence="4 5">
    <name type="scientific">Halorutilus salinus</name>
    <dbReference type="NCBI Taxonomy" id="2487751"/>
    <lineage>
        <taxon>Archaea</taxon>
        <taxon>Methanobacteriati</taxon>
        <taxon>Methanobacteriota</taxon>
        <taxon>Stenosarchaea group</taxon>
        <taxon>Halobacteria</taxon>
        <taxon>Halorutilales</taxon>
        <taxon>Halorutilaceae</taxon>
        <taxon>Halorutilus</taxon>
    </lineage>
</organism>
<dbReference type="HAMAP" id="MF_00996">
    <property type="entry name" value="MqnD"/>
    <property type="match status" value="1"/>
</dbReference>
<accession>A0A9Q4C6N3</accession>
<dbReference type="RefSeq" id="WP_266087363.1">
    <property type="nucleotide sequence ID" value="NZ_RKLV01000006.1"/>
</dbReference>
<comment type="pathway">
    <text evidence="3">Quinol/quinone metabolism; menaquinone biosynthesis.</text>
</comment>
<dbReference type="PANTHER" id="PTHR37167:SF1">
    <property type="entry name" value="1,4-DIHYDROXY-6-NAPHTOATE SYNTHASE"/>
    <property type="match status" value="1"/>
</dbReference>
<dbReference type="EMBL" id="RKLV01000006">
    <property type="protein sequence ID" value="MCX2819256.1"/>
    <property type="molecule type" value="Genomic_DNA"/>
</dbReference>